<dbReference type="SMART" id="SM00671">
    <property type="entry name" value="SEL1"/>
    <property type="match status" value="6"/>
</dbReference>
<dbReference type="InterPro" id="IPR050767">
    <property type="entry name" value="Sel1_AlgK"/>
</dbReference>
<dbReference type="AlphaFoldDB" id="A0A317PFL5"/>
<feature type="chain" id="PRO_5016233844" description="TPR repeat protein" evidence="2">
    <location>
        <begin position="29"/>
        <end position="364"/>
    </location>
</feature>
<keyword evidence="2" id="KW-0732">Signal</keyword>
<dbReference type="PANTHER" id="PTHR11102">
    <property type="entry name" value="SEL-1-LIKE PROTEIN"/>
    <property type="match status" value="1"/>
</dbReference>
<feature type="compositionally biased region" description="Low complexity" evidence="1">
    <location>
        <begin position="57"/>
        <end position="77"/>
    </location>
</feature>
<feature type="region of interest" description="Disordered" evidence="1">
    <location>
        <begin position="57"/>
        <end position="84"/>
    </location>
</feature>
<keyword evidence="4" id="KW-1185">Reference proteome</keyword>
<reference evidence="3 4" key="1">
    <citation type="submission" date="2018-05" db="EMBL/GenBank/DDBJ databases">
        <title>Genomic Encyclopedia of Type Strains, Phase IV (KMG-IV): sequencing the most valuable type-strain genomes for metagenomic binning, comparative biology and taxonomic classification.</title>
        <authorList>
            <person name="Goeker M."/>
        </authorList>
    </citation>
    <scope>NUCLEOTIDE SEQUENCE [LARGE SCALE GENOMIC DNA]</scope>
    <source>
        <strain evidence="3 4">DSM 16791</strain>
    </source>
</reference>
<evidence type="ECO:0000256" key="2">
    <source>
        <dbReference type="SAM" id="SignalP"/>
    </source>
</evidence>
<dbReference type="Pfam" id="PF08238">
    <property type="entry name" value="Sel1"/>
    <property type="match status" value="6"/>
</dbReference>
<gene>
    <name evidence="3" type="ORF">DFR52_107167</name>
</gene>
<dbReference type="SUPFAM" id="SSF81901">
    <property type="entry name" value="HCP-like"/>
    <property type="match status" value="1"/>
</dbReference>
<comment type="caution">
    <text evidence="3">The sequence shown here is derived from an EMBL/GenBank/DDBJ whole genome shotgun (WGS) entry which is preliminary data.</text>
</comment>
<dbReference type="InterPro" id="IPR011990">
    <property type="entry name" value="TPR-like_helical_dom_sf"/>
</dbReference>
<dbReference type="Proteomes" id="UP000246352">
    <property type="component" value="Unassembled WGS sequence"/>
</dbReference>
<organism evidence="3 4">
    <name type="scientific">Hoeflea marina</name>
    <dbReference type="NCBI Taxonomy" id="274592"/>
    <lineage>
        <taxon>Bacteria</taxon>
        <taxon>Pseudomonadati</taxon>
        <taxon>Pseudomonadota</taxon>
        <taxon>Alphaproteobacteria</taxon>
        <taxon>Hyphomicrobiales</taxon>
        <taxon>Rhizobiaceae</taxon>
        <taxon>Hoeflea</taxon>
    </lineage>
</organism>
<sequence>MCPAVLRRLVPLLLAMVLAGMGGPTALAQTTPVIGAEAAARLGAAAEAAVGEAPAAGGEGQAQAAPAAGEPQAAAIAPDDSAGQGDIDATTRAYGAFQRGYYLTAMDLALGRAQLGDPVAQTLVAELFAEGLGVARDMDDAAFWYKQAAEAGDAAAQFKYAIMLLEGKYVPRDSARSAELMTKAADAGNAFAQFNHAQSLVAAKPGPNGIRQALPYFEKSAEQGVADAQYALALIYNNTDGIPEDKRAAARDWLAKAARAGYDTAQLDLAIWLIDGIGGAKDYEQGFRWMQVAAAGGNVVAQNRLAVLYINAIGTRGDPVTAAKWYIVSKRAGYNDRDLDDFYQGLTSEEQKAAIDAANKFTPQ</sequence>
<dbReference type="Gene3D" id="1.25.40.10">
    <property type="entry name" value="Tetratricopeptide repeat domain"/>
    <property type="match status" value="2"/>
</dbReference>
<proteinExistence type="predicted"/>
<dbReference type="InterPro" id="IPR006597">
    <property type="entry name" value="Sel1-like"/>
</dbReference>
<feature type="signal peptide" evidence="2">
    <location>
        <begin position="1"/>
        <end position="28"/>
    </location>
</feature>
<evidence type="ECO:0000313" key="4">
    <source>
        <dbReference type="Proteomes" id="UP000246352"/>
    </source>
</evidence>
<dbReference type="PANTHER" id="PTHR11102:SF160">
    <property type="entry name" value="ERAD-ASSOCIATED E3 UBIQUITIN-PROTEIN LIGASE COMPONENT HRD3"/>
    <property type="match status" value="1"/>
</dbReference>
<protein>
    <recommendedName>
        <fullName evidence="5">TPR repeat protein</fullName>
    </recommendedName>
</protein>
<evidence type="ECO:0000313" key="3">
    <source>
        <dbReference type="EMBL" id="PWV97253.1"/>
    </source>
</evidence>
<accession>A0A317PFL5</accession>
<name>A0A317PFL5_9HYPH</name>
<dbReference type="EMBL" id="QGTR01000007">
    <property type="protein sequence ID" value="PWV97253.1"/>
    <property type="molecule type" value="Genomic_DNA"/>
</dbReference>
<evidence type="ECO:0008006" key="5">
    <source>
        <dbReference type="Google" id="ProtNLM"/>
    </source>
</evidence>
<evidence type="ECO:0000256" key="1">
    <source>
        <dbReference type="SAM" id="MobiDB-lite"/>
    </source>
</evidence>